<dbReference type="GO" id="GO:0022857">
    <property type="term" value="F:transmembrane transporter activity"/>
    <property type="evidence" value="ECO:0007669"/>
    <property type="project" value="InterPro"/>
</dbReference>
<dbReference type="AlphaFoldDB" id="A0AAP4FZ30"/>
<dbReference type="EMBL" id="JASSOM010000094">
    <property type="protein sequence ID" value="MDK9366354.1"/>
    <property type="molecule type" value="Genomic_DNA"/>
</dbReference>
<feature type="transmembrane region" description="Helical" evidence="7">
    <location>
        <begin position="278"/>
        <end position="303"/>
    </location>
</feature>
<dbReference type="SUPFAM" id="SSF103473">
    <property type="entry name" value="MFS general substrate transporter"/>
    <property type="match status" value="1"/>
</dbReference>
<dbReference type="InterPro" id="IPR036259">
    <property type="entry name" value="MFS_trans_sf"/>
</dbReference>
<comment type="caution">
    <text evidence="9">The sequence shown here is derived from an EMBL/GenBank/DDBJ whole genome shotgun (WGS) entry which is preliminary data.</text>
</comment>
<evidence type="ECO:0000256" key="5">
    <source>
        <dbReference type="ARBA" id="ARBA00022989"/>
    </source>
</evidence>
<evidence type="ECO:0000256" key="2">
    <source>
        <dbReference type="ARBA" id="ARBA00022448"/>
    </source>
</evidence>
<dbReference type="InterPro" id="IPR011701">
    <property type="entry name" value="MFS"/>
</dbReference>
<dbReference type="GO" id="GO:0016020">
    <property type="term" value="C:membrane"/>
    <property type="evidence" value="ECO:0007669"/>
    <property type="project" value="UniProtKB-SubCell"/>
</dbReference>
<dbReference type="Gene3D" id="1.20.1250.20">
    <property type="entry name" value="MFS general substrate transporter like domains"/>
    <property type="match status" value="1"/>
</dbReference>
<dbReference type="RefSeq" id="WP_285149022.1">
    <property type="nucleotide sequence ID" value="NZ_JASSOM010000094.1"/>
</dbReference>
<feature type="transmembrane region" description="Helical" evidence="7">
    <location>
        <begin position="339"/>
        <end position="360"/>
    </location>
</feature>
<keyword evidence="2" id="KW-0813">Transport</keyword>
<evidence type="ECO:0000259" key="8">
    <source>
        <dbReference type="PROSITE" id="PS50850"/>
    </source>
</evidence>
<dbReference type="CDD" id="cd17321">
    <property type="entry name" value="MFS_MMR_MDR_like"/>
    <property type="match status" value="1"/>
</dbReference>
<feature type="domain" description="Major facilitator superfamily (MFS) profile" evidence="8">
    <location>
        <begin position="21"/>
        <end position="470"/>
    </location>
</feature>
<keyword evidence="5 7" id="KW-1133">Transmembrane helix</keyword>
<feature type="transmembrane region" description="Helical" evidence="7">
    <location>
        <begin position="237"/>
        <end position="257"/>
    </location>
</feature>
<feature type="transmembrane region" description="Helical" evidence="7">
    <location>
        <begin position="173"/>
        <end position="194"/>
    </location>
</feature>
<protein>
    <submittedName>
        <fullName evidence="9">MFS transporter</fullName>
    </submittedName>
</protein>
<feature type="transmembrane region" description="Helical" evidence="7">
    <location>
        <begin position="406"/>
        <end position="434"/>
    </location>
</feature>
<keyword evidence="10" id="KW-1185">Reference proteome</keyword>
<evidence type="ECO:0000256" key="6">
    <source>
        <dbReference type="ARBA" id="ARBA00023136"/>
    </source>
</evidence>
<evidence type="ECO:0000313" key="10">
    <source>
        <dbReference type="Proteomes" id="UP001223214"/>
    </source>
</evidence>
<feature type="transmembrane region" description="Helical" evidence="7">
    <location>
        <begin position="145"/>
        <end position="167"/>
    </location>
</feature>
<evidence type="ECO:0000256" key="7">
    <source>
        <dbReference type="SAM" id="Phobius"/>
    </source>
</evidence>
<keyword evidence="3" id="KW-1003">Cell membrane</keyword>
<dbReference type="Gene3D" id="1.20.1720.10">
    <property type="entry name" value="Multidrug resistance protein D"/>
    <property type="match status" value="1"/>
</dbReference>
<feature type="transmembrane region" description="Helical" evidence="7">
    <location>
        <begin position="446"/>
        <end position="464"/>
    </location>
</feature>
<name>A0AAP4FZ30_9ENTR</name>
<keyword evidence="6 7" id="KW-0472">Membrane</keyword>
<dbReference type="InterPro" id="IPR020846">
    <property type="entry name" value="MFS_dom"/>
</dbReference>
<sequence length="470" mass="49213">MELFSDKAGDEGLPGRERGWVMAAVMTSTLMAVFDGAMVNIALPQMTHALNVAAPVAVWFANGYLLSAAMTLLIFAALATRIGFRPVFIFGLSLFTLTSLGCALAPNAETLIAMRVLQGVGGAATLSIAPAILRSVFPGRLLGRILGLNALLIASSTAVAPVLGGFLLSALSWQWLFAINVVPGLLALMLAFKAIPHKPALSGQPFDLKGALLSATLLGAAIMATNSFASPHAADHAISASVINWFGLALLSGIAFIRHIRRADKPLLPPAIFHSGRFSLAALTSLASFISQGVTFVALPFLFQSVYGYSAFTSALLFTPWPVGIALVAPWAGKLADRYAPSIISTAGLLIFAIGLALLATLPDSAAQWDIGLRSLICGIGFGCFQSPNNREMLSSVVREWSGYASGVLAVVRTFGQCLGAALVSVLLAVMVSANTIAQQNQAVRVSLWLAVAASGCALVFSVSRMRRNQ</sequence>
<evidence type="ECO:0000256" key="4">
    <source>
        <dbReference type="ARBA" id="ARBA00022692"/>
    </source>
</evidence>
<organism evidence="9 10">
    <name type="scientific">Lelliottia wanjuensis</name>
    <dbReference type="NCBI Taxonomy" id="3050585"/>
    <lineage>
        <taxon>Bacteria</taxon>
        <taxon>Pseudomonadati</taxon>
        <taxon>Pseudomonadota</taxon>
        <taxon>Gammaproteobacteria</taxon>
        <taxon>Enterobacterales</taxon>
        <taxon>Enterobacteriaceae</taxon>
        <taxon>Lelliottia</taxon>
    </lineage>
</organism>
<feature type="transmembrane region" description="Helical" evidence="7">
    <location>
        <begin position="87"/>
        <end position="106"/>
    </location>
</feature>
<evidence type="ECO:0000256" key="1">
    <source>
        <dbReference type="ARBA" id="ARBA00004141"/>
    </source>
</evidence>
<feature type="transmembrane region" description="Helical" evidence="7">
    <location>
        <begin position="112"/>
        <end position="133"/>
    </location>
</feature>
<feature type="transmembrane region" description="Helical" evidence="7">
    <location>
        <begin position="206"/>
        <end position="225"/>
    </location>
</feature>
<dbReference type="Proteomes" id="UP001223214">
    <property type="component" value="Unassembled WGS sequence"/>
</dbReference>
<dbReference type="PANTHER" id="PTHR42718">
    <property type="entry name" value="MAJOR FACILITATOR SUPERFAMILY MULTIDRUG TRANSPORTER MFSC"/>
    <property type="match status" value="1"/>
</dbReference>
<dbReference type="Pfam" id="PF07690">
    <property type="entry name" value="MFS_1"/>
    <property type="match status" value="1"/>
</dbReference>
<accession>A0AAP4FZ30</accession>
<feature type="transmembrane region" description="Helical" evidence="7">
    <location>
        <begin position="63"/>
        <end position="80"/>
    </location>
</feature>
<dbReference type="PROSITE" id="PS50850">
    <property type="entry name" value="MFS"/>
    <property type="match status" value="1"/>
</dbReference>
<keyword evidence="4 7" id="KW-0812">Transmembrane</keyword>
<dbReference type="PRINTS" id="PR01036">
    <property type="entry name" value="TCRTETB"/>
</dbReference>
<gene>
    <name evidence="9" type="ORF">QQF32_24465</name>
</gene>
<proteinExistence type="predicted"/>
<feature type="transmembrane region" description="Helical" evidence="7">
    <location>
        <begin position="20"/>
        <end position="43"/>
    </location>
</feature>
<feature type="transmembrane region" description="Helical" evidence="7">
    <location>
        <begin position="309"/>
        <end position="332"/>
    </location>
</feature>
<comment type="subcellular location">
    <subcellularLocation>
        <location evidence="1">Membrane</location>
        <topology evidence="1">Multi-pass membrane protein</topology>
    </subcellularLocation>
</comment>
<evidence type="ECO:0000256" key="3">
    <source>
        <dbReference type="ARBA" id="ARBA00022475"/>
    </source>
</evidence>
<dbReference type="PANTHER" id="PTHR42718:SF9">
    <property type="entry name" value="MAJOR FACILITATOR SUPERFAMILY MULTIDRUG TRANSPORTER MFSC"/>
    <property type="match status" value="1"/>
</dbReference>
<reference evidence="9 10" key="1">
    <citation type="submission" date="2023-06" db="EMBL/GenBank/DDBJ databases">
        <title>Identification and characterization of antibiotic-resistant Gram-negative bacteria.</title>
        <authorList>
            <person name="Cho G.-S."/>
            <person name="Lee J."/>
            <person name="Tai E."/>
            <person name="Jeong S."/>
            <person name="Kim I."/>
            <person name="Kim B.-E."/>
            <person name="Jeong M.-I."/>
            <person name="Oh K.-K."/>
            <person name="Franz C.M.A.P."/>
        </authorList>
    </citation>
    <scope>NUCLEOTIDE SEQUENCE [LARGE SCALE GENOMIC DNA]</scope>
    <source>
        <strain evidence="9 10">V106_12</strain>
    </source>
</reference>
<evidence type="ECO:0000313" key="9">
    <source>
        <dbReference type="EMBL" id="MDK9366354.1"/>
    </source>
</evidence>